<feature type="non-terminal residue" evidence="11">
    <location>
        <position position="1"/>
    </location>
</feature>
<dbReference type="GO" id="GO:0003964">
    <property type="term" value="F:RNA-directed DNA polymerase activity"/>
    <property type="evidence" value="ECO:0007669"/>
    <property type="project" value="UniProtKB-KW"/>
</dbReference>
<evidence type="ECO:0000256" key="5">
    <source>
        <dbReference type="ARBA" id="ARBA00022759"/>
    </source>
</evidence>
<reference evidence="11 12" key="1">
    <citation type="submission" date="2019-09" db="EMBL/GenBank/DDBJ databases">
        <title>Bird 10,000 Genomes (B10K) Project - Family phase.</title>
        <authorList>
            <person name="Zhang G."/>
        </authorList>
    </citation>
    <scope>NUCLEOTIDE SEQUENCE [LARGE SCALE GENOMIC DNA]</scope>
    <source>
        <strain evidence="11">B10K-DU-001-62</strain>
        <tissue evidence="11">Muscle</tissue>
    </source>
</reference>
<dbReference type="InterPro" id="IPR017856">
    <property type="entry name" value="Integrase-like_N"/>
</dbReference>
<feature type="non-terminal residue" evidence="11">
    <location>
        <position position="243"/>
    </location>
</feature>
<keyword evidence="1" id="KW-0808">Transferase</keyword>
<dbReference type="GO" id="GO:0035613">
    <property type="term" value="F:RNA stem-loop binding"/>
    <property type="evidence" value="ECO:0007669"/>
    <property type="project" value="TreeGrafter"/>
</dbReference>
<evidence type="ECO:0000259" key="10">
    <source>
        <dbReference type="PROSITE" id="PS50879"/>
    </source>
</evidence>
<keyword evidence="8" id="KW-0862">Zinc</keyword>
<evidence type="ECO:0000256" key="1">
    <source>
        <dbReference type="ARBA" id="ARBA00022679"/>
    </source>
</evidence>
<dbReference type="Pfam" id="PF02022">
    <property type="entry name" value="Integrase_Zn"/>
    <property type="match status" value="1"/>
</dbReference>
<accession>A0A7K9STE1</accession>
<sequence>KAEDPDKIIIPVQQDYFEWCFSNSPALQSSLEYFTGQIKYHLPSHKLLSLGQSASLANKQLRSRVPVQGLTIFTNGSGKTGKAVITWKDDSGWPNLTSSVEGSPQLVELQAVTMAFQKFPDVPLNIVTDSSYVADITQRMDKALLKVSNPVLFKLLKTLWHEIQLRAQPFYILHIRSHTNLPGFIAEGNARADLLASPAWTSPQPDRLAQAKASHDFFHQGSRALQKQFQLTNGEARTVIASC</sequence>
<keyword evidence="3" id="KW-0540">Nuclease</keyword>
<dbReference type="OrthoDB" id="9395371at2759"/>
<dbReference type="Gene3D" id="1.10.10.200">
    <property type="match status" value="1"/>
</dbReference>
<dbReference type="GO" id="GO:0004523">
    <property type="term" value="F:RNA-DNA hybrid ribonuclease activity"/>
    <property type="evidence" value="ECO:0007669"/>
    <property type="project" value="InterPro"/>
</dbReference>
<keyword evidence="6" id="KW-0378">Hydrolase</keyword>
<protein>
    <submittedName>
        <fullName evidence="11">POK11 protein</fullName>
    </submittedName>
</protein>
<keyword evidence="8" id="KW-0863">Zinc-finger</keyword>
<proteinExistence type="predicted"/>
<comment type="caution">
    <text evidence="11">The sequence shown here is derived from an EMBL/GenBank/DDBJ whole genome shotgun (WGS) entry which is preliminary data.</text>
</comment>
<evidence type="ECO:0000313" key="11">
    <source>
        <dbReference type="EMBL" id="NXI39499.1"/>
    </source>
</evidence>
<evidence type="ECO:0000256" key="6">
    <source>
        <dbReference type="ARBA" id="ARBA00022801"/>
    </source>
</evidence>
<name>A0A7K9STE1_9PICI</name>
<dbReference type="Gene3D" id="3.30.420.10">
    <property type="entry name" value="Ribonuclease H-like superfamily/Ribonuclease H"/>
    <property type="match status" value="1"/>
</dbReference>
<keyword evidence="4" id="KW-0479">Metal-binding</keyword>
<evidence type="ECO:0000256" key="3">
    <source>
        <dbReference type="ARBA" id="ARBA00022722"/>
    </source>
</evidence>
<dbReference type="InterPro" id="IPR036397">
    <property type="entry name" value="RNaseH_sf"/>
</dbReference>
<dbReference type="GO" id="GO:0008270">
    <property type="term" value="F:zinc ion binding"/>
    <property type="evidence" value="ECO:0007669"/>
    <property type="project" value="UniProtKB-KW"/>
</dbReference>
<keyword evidence="7" id="KW-0695">RNA-directed DNA polymerase</keyword>
<dbReference type="Pfam" id="PF00075">
    <property type="entry name" value="RNase_H"/>
    <property type="match status" value="1"/>
</dbReference>
<dbReference type="PROSITE" id="PS50876">
    <property type="entry name" value="ZF_INTEGRASE"/>
    <property type="match status" value="1"/>
</dbReference>
<dbReference type="SUPFAM" id="SSF53098">
    <property type="entry name" value="Ribonuclease H-like"/>
    <property type="match status" value="1"/>
</dbReference>
<dbReference type="EMBL" id="VWZX01004543">
    <property type="protein sequence ID" value="NXI39499.1"/>
    <property type="molecule type" value="Genomic_DNA"/>
</dbReference>
<dbReference type="Proteomes" id="UP000566440">
    <property type="component" value="Unassembled WGS sequence"/>
</dbReference>
<feature type="domain" description="Integrase-type" evidence="9">
    <location>
        <begin position="206"/>
        <end position="243"/>
    </location>
</feature>
<evidence type="ECO:0000259" key="9">
    <source>
        <dbReference type="PROSITE" id="PS50876"/>
    </source>
</evidence>
<organism evidence="11 12">
    <name type="scientific">Galbula dea</name>
    <dbReference type="NCBI Taxonomy" id="1109041"/>
    <lineage>
        <taxon>Eukaryota</taxon>
        <taxon>Metazoa</taxon>
        <taxon>Chordata</taxon>
        <taxon>Craniata</taxon>
        <taxon>Vertebrata</taxon>
        <taxon>Euteleostomi</taxon>
        <taxon>Archelosauria</taxon>
        <taxon>Archosauria</taxon>
        <taxon>Dinosauria</taxon>
        <taxon>Saurischia</taxon>
        <taxon>Theropoda</taxon>
        <taxon>Coelurosauria</taxon>
        <taxon>Aves</taxon>
        <taxon>Neognathae</taxon>
        <taxon>Neoaves</taxon>
        <taxon>Telluraves</taxon>
        <taxon>Coraciimorphae</taxon>
        <taxon>Piciformes</taxon>
        <taxon>Galbulidae</taxon>
        <taxon>Galbula</taxon>
    </lineage>
</organism>
<evidence type="ECO:0000313" key="12">
    <source>
        <dbReference type="Proteomes" id="UP000566440"/>
    </source>
</evidence>
<dbReference type="InterPro" id="IPR002156">
    <property type="entry name" value="RNaseH_domain"/>
</dbReference>
<dbReference type="PANTHER" id="PTHR41694">
    <property type="entry name" value="ENDOGENOUS RETROVIRUS GROUP K MEMBER POL PROTEIN"/>
    <property type="match status" value="1"/>
</dbReference>
<evidence type="ECO:0000256" key="2">
    <source>
        <dbReference type="ARBA" id="ARBA00022695"/>
    </source>
</evidence>
<dbReference type="PANTHER" id="PTHR41694:SF3">
    <property type="entry name" value="RNA-DIRECTED DNA POLYMERASE-RELATED"/>
    <property type="match status" value="1"/>
</dbReference>
<keyword evidence="2" id="KW-0548">Nucleotidyltransferase</keyword>
<feature type="domain" description="RNase H type-1" evidence="10">
    <location>
        <begin position="66"/>
        <end position="201"/>
    </location>
</feature>
<dbReference type="PROSITE" id="PS50879">
    <property type="entry name" value="RNASE_H_1"/>
    <property type="match status" value="1"/>
</dbReference>
<dbReference type="SUPFAM" id="SSF46919">
    <property type="entry name" value="N-terminal Zn binding domain of HIV integrase"/>
    <property type="match status" value="1"/>
</dbReference>
<dbReference type="InterPro" id="IPR012337">
    <property type="entry name" value="RNaseH-like_sf"/>
</dbReference>
<evidence type="ECO:0000256" key="7">
    <source>
        <dbReference type="ARBA" id="ARBA00022918"/>
    </source>
</evidence>
<evidence type="ECO:0000256" key="4">
    <source>
        <dbReference type="ARBA" id="ARBA00022723"/>
    </source>
</evidence>
<keyword evidence="5" id="KW-0255">Endonuclease</keyword>
<keyword evidence="12" id="KW-1185">Reference proteome</keyword>
<dbReference type="InterPro" id="IPR003308">
    <property type="entry name" value="Integrase_Zn-bd_dom_N"/>
</dbReference>
<evidence type="ECO:0000256" key="8">
    <source>
        <dbReference type="PROSITE-ProRule" id="PRU00450"/>
    </source>
</evidence>
<gene>
    <name evidence="11" type="primary">Ervk11_0</name>
    <name evidence="11" type="ORF">GALDEA_R16188</name>
</gene>
<dbReference type="AlphaFoldDB" id="A0A7K9STE1"/>